<organism evidence="2 3">
    <name type="scientific">Grus japonensis</name>
    <name type="common">Japanese crane</name>
    <name type="synonym">Red-crowned crane</name>
    <dbReference type="NCBI Taxonomy" id="30415"/>
    <lineage>
        <taxon>Eukaryota</taxon>
        <taxon>Metazoa</taxon>
        <taxon>Chordata</taxon>
        <taxon>Craniata</taxon>
        <taxon>Vertebrata</taxon>
        <taxon>Euteleostomi</taxon>
        <taxon>Archelosauria</taxon>
        <taxon>Archosauria</taxon>
        <taxon>Dinosauria</taxon>
        <taxon>Saurischia</taxon>
        <taxon>Theropoda</taxon>
        <taxon>Coelurosauria</taxon>
        <taxon>Aves</taxon>
        <taxon>Neognathae</taxon>
        <taxon>Neoaves</taxon>
        <taxon>Gruiformes</taxon>
        <taxon>Gruidae</taxon>
        <taxon>Grus</taxon>
    </lineage>
</organism>
<feature type="region of interest" description="Disordered" evidence="1">
    <location>
        <begin position="1"/>
        <end position="63"/>
    </location>
</feature>
<dbReference type="EMBL" id="BAAFJT010000224">
    <property type="protein sequence ID" value="GAB0207399.1"/>
    <property type="molecule type" value="Genomic_DNA"/>
</dbReference>
<comment type="caution">
    <text evidence="2">The sequence shown here is derived from an EMBL/GenBank/DDBJ whole genome shotgun (WGS) entry which is preliminary data.</text>
</comment>
<proteinExistence type="predicted"/>
<evidence type="ECO:0000256" key="1">
    <source>
        <dbReference type="SAM" id="MobiDB-lite"/>
    </source>
</evidence>
<reference evidence="2 3" key="1">
    <citation type="submission" date="2024-06" db="EMBL/GenBank/DDBJ databases">
        <title>The draft genome of Grus japonensis, version 3.</title>
        <authorList>
            <person name="Nabeshima K."/>
            <person name="Suzuki S."/>
            <person name="Onuma M."/>
        </authorList>
    </citation>
    <scope>NUCLEOTIDE SEQUENCE [LARGE SCALE GENOMIC DNA]</scope>
    <source>
        <strain evidence="2 3">451A</strain>
    </source>
</reference>
<name>A0ABC9YD49_GRUJA</name>
<dbReference type="AlphaFoldDB" id="A0ABC9YD49"/>
<dbReference type="Proteomes" id="UP001623348">
    <property type="component" value="Unassembled WGS sequence"/>
</dbReference>
<feature type="compositionally biased region" description="Polar residues" evidence="1">
    <location>
        <begin position="51"/>
        <end position="63"/>
    </location>
</feature>
<feature type="region of interest" description="Disordered" evidence="1">
    <location>
        <begin position="76"/>
        <end position="118"/>
    </location>
</feature>
<evidence type="ECO:0000313" key="3">
    <source>
        <dbReference type="Proteomes" id="UP001623348"/>
    </source>
</evidence>
<protein>
    <submittedName>
        <fullName evidence="2">Mitochondrial enolase superfamily member 1</fullName>
    </submittedName>
</protein>
<evidence type="ECO:0000313" key="2">
    <source>
        <dbReference type="EMBL" id="GAB0207399.1"/>
    </source>
</evidence>
<feature type="compositionally biased region" description="Basic and acidic residues" evidence="1">
    <location>
        <begin position="33"/>
        <end position="43"/>
    </location>
</feature>
<gene>
    <name evidence="2" type="ORF">GRJ2_003205500</name>
</gene>
<accession>A0ABC9YD49</accession>
<keyword evidence="3" id="KW-1185">Reference proteome</keyword>
<dbReference type="PANTHER" id="PTHR33395:SF22">
    <property type="entry name" value="REVERSE TRANSCRIPTASE DOMAIN-CONTAINING PROTEIN"/>
    <property type="match status" value="1"/>
</dbReference>
<sequence length="490" mass="54609">MTHALPSLRQKQPPEKTQDQGDPVSFPCQDEGSSLKERSEWRQVHTWGCRRTSSLPTSPSQVPLYNRYEALHVEGQSMDDMDDGPSTPEVSPRSERPTPRIMTTSTRKKRPPNQEDQADEALYRQEGVASRSQALVLMGDFNHPDICWRDNTAGHKQSRRFLESVDDNFLLQAIEEPTRRGAMLQLILTNKEGLVGNGKLKGSLGCSDHEMEFKILRAARRAHSKLTTLDFRRADFGLFRDLLGRLPWDKALEGRGVQDSCYLGEETNTHLATTSFEVVIESNKVSPQPPLLQAEQPQFPQPLLIRLVLQSLDQLRCPSLDTLQQLNVFLVVRGPKLDSVLEVRPHQSRVQGHNRIPTPAGHTIPDTSQDAVGCLGHLGTLLAHVQPAVNQHPQVLFQQAAFQPLFPKPVALHGVVVTQVQDPALGLVKPHTVGLGPSIQPVQIPLQSLPTLEQIDTPTQFGVICKLTEGALNPLVQIIDKDIKQDWPQD</sequence>
<dbReference type="PANTHER" id="PTHR33395">
    <property type="entry name" value="TRANSCRIPTASE, PUTATIVE-RELATED-RELATED"/>
    <property type="match status" value="1"/>
</dbReference>